<evidence type="ECO:0000313" key="2">
    <source>
        <dbReference type="Proteomes" id="UP000593719"/>
    </source>
</evidence>
<dbReference type="AlphaFoldDB" id="A0A7M1B4K6"/>
<dbReference type="Proteomes" id="UP000593719">
    <property type="component" value="Chromosome"/>
</dbReference>
<organism evidence="1 2">
    <name type="scientific">Sulfurimonas sediminis</name>
    <dbReference type="NCBI Taxonomy" id="2590020"/>
    <lineage>
        <taxon>Bacteria</taxon>
        <taxon>Pseudomonadati</taxon>
        <taxon>Campylobacterota</taxon>
        <taxon>Epsilonproteobacteria</taxon>
        <taxon>Campylobacterales</taxon>
        <taxon>Sulfurimonadaceae</taxon>
        <taxon>Sulfurimonas</taxon>
    </lineage>
</organism>
<accession>A0A7M1B4K6</accession>
<dbReference type="RefSeq" id="WP_193149754.1">
    <property type="nucleotide sequence ID" value="NZ_CP041235.1"/>
</dbReference>
<dbReference type="EMBL" id="CP041235">
    <property type="protein sequence ID" value="QOP43632.1"/>
    <property type="molecule type" value="Genomic_DNA"/>
</dbReference>
<dbReference type="KEGG" id="ssei:FJR45_06580"/>
<sequence length="68" mass="8089">MLEKIKIKRKSRMDNYKNQIIDLLNKGISKKSAWKLINSDALPSDKITYEGFLYFVKYYVKVNDDLKN</sequence>
<reference evidence="1 2" key="1">
    <citation type="submission" date="2019-06" db="EMBL/GenBank/DDBJ databases">
        <title>Sulfurimonas gotlandica sp. nov., a chemoautotrophic and psychrotolerant epsilonproteobacterium isolated from a pelagic redoxcline, and an emended description of the genus Sulfurimonas.</title>
        <authorList>
            <person name="Wang S."/>
            <person name="Jiang L."/>
            <person name="Shao Z."/>
        </authorList>
    </citation>
    <scope>NUCLEOTIDE SEQUENCE [LARGE SCALE GENOMIC DNA]</scope>
    <source>
        <strain evidence="1 2">S2-6</strain>
    </source>
</reference>
<gene>
    <name evidence="1" type="ORF">FJR45_06580</name>
</gene>
<keyword evidence="2" id="KW-1185">Reference proteome</keyword>
<evidence type="ECO:0000313" key="1">
    <source>
        <dbReference type="EMBL" id="QOP43632.1"/>
    </source>
</evidence>
<protein>
    <submittedName>
        <fullName evidence="1">Uncharacterized protein</fullName>
    </submittedName>
</protein>
<name>A0A7M1B4K6_9BACT</name>
<proteinExistence type="predicted"/>